<keyword evidence="4" id="KW-0472">Membrane</keyword>
<keyword evidence="4" id="KW-0812">Transmembrane</keyword>
<organism evidence="5 6">
    <name type="scientific">Mortierella polycephala</name>
    <dbReference type="NCBI Taxonomy" id="41804"/>
    <lineage>
        <taxon>Eukaryota</taxon>
        <taxon>Fungi</taxon>
        <taxon>Fungi incertae sedis</taxon>
        <taxon>Mucoromycota</taxon>
        <taxon>Mortierellomycotina</taxon>
        <taxon>Mortierellomycetes</taxon>
        <taxon>Mortierellales</taxon>
        <taxon>Mortierellaceae</taxon>
        <taxon>Mortierella</taxon>
    </lineage>
</organism>
<feature type="transmembrane region" description="Helical" evidence="4">
    <location>
        <begin position="2040"/>
        <end position="2066"/>
    </location>
</feature>
<dbReference type="Gene3D" id="6.10.140.2220">
    <property type="match status" value="1"/>
</dbReference>
<keyword evidence="2" id="KW-0808">Transferase</keyword>
<dbReference type="InterPro" id="IPR052097">
    <property type="entry name" value="SET-MYND_domain_protein"/>
</dbReference>
<dbReference type="Gene3D" id="1.25.40.10">
    <property type="entry name" value="Tetratricopeptide repeat domain"/>
    <property type="match status" value="1"/>
</dbReference>
<name>A0A9P6U394_9FUNG</name>
<accession>A0A9P6U394</accession>
<keyword evidence="4" id="KW-1133">Transmembrane helix</keyword>
<dbReference type="InterPro" id="IPR046341">
    <property type="entry name" value="SET_dom_sf"/>
</dbReference>
<keyword evidence="3" id="KW-0949">S-adenosyl-L-methionine</keyword>
<evidence type="ECO:0000256" key="3">
    <source>
        <dbReference type="ARBA" id="ARBA00022691"/>
    </source>
</evidence>
<dbReference type="Proteomes" id="UP000726737">
    <property type="component" value="Unassembled WGS sequence"/>
</dbReference>
<evidence type="ECO:0000313" key="5">
    <source>
        <dbReference type="EMBL" id="KAG0258620.1"/>
    </source>
</evidence>
<evidence type="ECO:0000256" key="1">
    <source>
        <dbReference type="ARBA" id="ARBA00022603"/>
    </source>
</evidence>
<gene>
    <name evidence="5" type="primary">SMYD4</name>
    <name evidence="5" type="ORF">BG011_003181</name>
</gene>
<evidence type="ECO:0000313" key="6">
    <source>
        <dbReference type="Proteomes" id="UP000726737"/>
    </source>
</evidence>
<feature type="transmembrane region" description="Helical" evidence="4">
    <location>
        <begin position="1984"/>
        <end position="2007"/>
    </location>
</feature>
<feature type="transmembrane region" description="Helical" evidence="4">
    <location>
        <begin position="1914"/>
        <end position="1932"/>
    </location>
</feature>
<comment type="caution">
    <text evidence="5">The sequence shown here is derived from an EMBL/GenBank/DDBJ whole genome shotgun (WGS) entry which is preliminary data.</text>
</comment>
<dbReference type="PANTHER" id="PTHR46165:SF2">
    <property type="entry name" value="SET AND MYND DOMAIN-CONTAINING PROTEIN 4"/>
    <property type="match status" value="1"/>
</dbReference>
<dbReference type="EMBL" id="JAAAJA010000212">
    <property type="protein sequence ID" value="KAG0258620.1"/>
    <property type="molecule type" value="Genomic_DNA"/>
</dbReference>
<feature type="transmembrane region" description="Helical" evidence="4">
    <location>
        <begin position="1944"/>
        <end position="1964"/>
    </location>
</feature>
<dbReference type="Gene3D" id="2.170.270.10">
    <property type="entry name" value="SET domain"/>
    <property type="match status" value="1"/>
</dbReference>
<evidence type="ECO:0000256" key="4">
    <source>
        <dbReference type="SAM" id="Phobius"/>
    </source>
</evidence>
<feature type="transmembrane region" description="Helical" evidence="4">
    <location>
        <begin position="1843"/>
        <end position="1864"/>
    </location>
</feature>
<dbReference type="OrthoDB" id="265717at2759"/>
<dbReference type="PANTHER" id="PTHR46165">
    <property type="entry name" value="SET AND MYND DOMAIN-CONTAINING PROTEIN 4"/>
    <property type="match status" value="1"/>
</dbReference>
<evidence type="ECO:0000256" key="2">
    <source>
        <dbReference type="ARBA" id="ARBA00022679"/>
    </source>
</evidence>
<dbReference type="GO" id="GO:0005634">
    <property type="term" value="C:nucleus"/>
    <property type="evidence" value="ECO:0007669"/>
    <property type="project" value="TreeGrafter"/>
</dbReference>
<proteinExistence type="predicted"/>
<feature type="transmembrane region" description="Helical" evidence="4">
    <location>
        <begin position="1870"/>
        <end position="1893"/>
    </location>
</feature>
<dbReference type="GO" id="GO:0032259">
    <property type="term" value="P:methylation"/>
    <property type="evidence" value="ECO:0007669"/>
    <property type="project" value="UniProtKB-KW"/>
</dbReference>
<dbReference type="GO" id="GO:0005737">
    <property type="term" value="C:cytoplasm"/>
    <property type="evidence" value="ECO:0007669"/>
    <property type="project" value="TreeGrafter"/>
</dbReference>
<sequence>MLMTLPESDLTSVKEAFISITNKPLLSKRIPPPGLEPLPTLSSVSASLSTIAADMSFGNKSMERVKLDPRFKIGFSKSYGHAVELDQENAAGFGKVGKLESGTFVFEKDEMPYACIIEKAWQKKLCEECLRRLPEDKSKVVVCLGCTNATPSTSSTSLLEASQFCSQECLKEAWRSWHGYECGFMDDLKELNQKTRLALRVYWKNCGRQSMTESSSSSGSNVDVLAAGVSRLSLDSNAPRIKNKNGSDIQPSQLYHDYMQLEPTKRMPLLMTGYYIQRLLDLPEDAAVELAHLQAMVQVNSFAVKTRFLEARDGETTVDKMDDHAVGNALYLLASMFNHSCAPNAMVVFGADGRTPKNAADRKTNVREPDPRAINVLTTSTLKLDKDLPVLVEISYGPQAGRMSTEERKECLKLLHFFECNCSACNDRYAETITKKIYKCPKNGYTCRPMAEQDRICPTCKTEIDMMFRRKMHQLISRLLTESQNPSLPLTKQLTLLKTLEDTQSKIFVNTCMLYGNTCDQLAMVYAESGDLTQSIEWCKRALKVVVVHFPHDSIEVAQETLKLAGLLFNNSQPREAMKQVRIAITLYKGHYGVNSKHPDLLELYQMEKVLKQIKIPFRGSSAGKTLVRVFVIIKFSKEALENLERYKLKSTSNTRKLQSIEITVDVIESNDKVQSTKGTVSISEVLGKPKLDADKPLVLQLPSQIILTEGDRELGMHLNTELQLRQAGGFTIERVDIVNGHENLVNVVNLFHMKACPVLVDKSTSEQPPRTTTQFTNAKHPTGAFMIDNPIRGPPAPNGLGNRSGEVQPLNLTETCLTVHPTAPDFPRKWYLFIRNDAVITAQTECAPFLVSKTTSVELNCKATQSSVVSITVNLRFTQSLLQQLEKYAETYRSAKKENKEHGLKYLQSIKVEAQVTGQARKIIDTLCLTDHRTYGTSKPTEGNLVAVRFVTRRLSATGLVNVKSTTVEHVAGKPLSASLSGGKLAKSELAKADVTTVAKANVATDAKASAATDAKANAATDAKANTATGAKANTATGAKAKTISNFQDPGPRGGAVCIDVCAGSNCLAFRVTEDMTMRRDMKIEIALSYDGSQVVLVPTGVGPLPAPSCQSFKCDLENKAIKCTETPSELVSFVGYGDFHTTLRDGKDPDTQHELFLACDGLSVFVFSSPTDGTWVKLREIHLVKPPASIDSLSISDLFNHVVNKVFRRNSVHTMSPTRPNPDLVAAEKLIRNIRNRHFAWTGRSKVVSVWDLVSGRMVSHVRFDSGNEGQIRNVHAHMSADGIVLAVWHEEKKCVETYWAATGIQTRRCLSSKLIGDQFVAPDSTLKPSKPPMNVFDWTKAPLAVQLCSYESWRIDTSAGGEQVFTCLTKSPSPAIKVQGLQTVFAQLGNRPNQTTGAIKSLRIDSETAQNGCLDDLHGDYRFTFDYARRVNKAVCSIQWKGTNDPANPLIKFIATFQYANVYFQDEKLVLEADSFILEWKLPQKKEDTCRLLLCWSREQGKIGSTEPAQQNENTWGLKGHQRHQRHQGNDLYHAEIRSDMELNREYAARFMGGIPILLKMLEDARQSDQDDYFRGSIGFAIVGYLGAFINHNPTPDSPQNSVMAGLCSGLTQANKFQLKNLMHQILREKKGWSPIPQYPTYRNKDEMDMPSCPFGILYMLDNGGADAKALVKKLYRHCMDQAESTGNIHYLAPVFESLTDFLKLLPRDASDTLRRISTIKGTDLEFIATSHFDGCRYNFQSTIKRDGDEDEKQRAYYVVPTGVLWRHRSKQESVYEESVTIDSPWYWILLRLIAYKLNPLCHNYVQCHDYVQHCDFETNILDNPGIEAVIGQRWNIAQFYWLSGFAVQCLLFFLIFLTILAKDTDFLFISGWDCGFFIFIFIISGILLWSEVSWIWKHHSKGIRYDNSGLFIFAVPLASCVLELRQMRNGTFMLGLSLSFGSYLLGISLVLISLQLLFELRVYQRVCKFYLILLNFMSKFMTSFIVSFLVVLTAMVTASHLLYTFIGDMQANGIHIISSSHSGAPSMDMSMNTPFYFVHIFVAISVLMPFIIYTMLPFILYFATGLLEEIHAVTENDVMHMWNENRLPYVIGAENLTYVVPGLRDKLGYPNQIYYRMTKTDELEYSKRQRERVD</sequence>
<reference evidence="5" key="1">
    <citation type="journal article" date="2020" name="Fungal Divers.">
        <title>Resolving the Mortierellaceae phylogeny through synthesis of multi-gene phylogenetics and phylogenomics.</title>
        <authorList>
            <person name="Vandepol N."/>
            <person name="Liber J."/>
            <person name="Desiro A."/>
            <person name="Na H."/>
            <person name="Kennedy M."/>
            <person name="Barry K."/>
            <person name="Grigoriev I.V."/>
            <person name="Miller A.N."/>
            <person name="O'Donnell K."/>
            <person name="Stajich J.E."/>
            <person name="Bonito G."/>
        </authorList>
    </citation>
    <scope>NUCLEOTIDE SEQUENCE</scope>
    <source>
        <strain evidence="5">KOD948</strain>
    </source>
</reference>
<keyword evidence="6" id="KW-1185">Reference proteome</keyword>
<protein>
    <submittedName>
        <fullName evidence="5">SET and MYND domain-containing protein 4</fullName>
    </submittedName>
</protein>
<dbReference type="Gene3D" id="1.10.220.160">
    <property type="match status" value="1"/>
</dbReference>
<dbReference type="GO" id="GO:0008168">
    <property type="term" value="F:methyltransferase activity"/>
    <property type="evidence" value="ECO:0007669"/>
    <property type="project" value="UniProtKB-KW"/>
</dbReference>
<dbReference type="GO" id="GO:0042826">
    <property type="term" value="F:histone deacetylase binding"/>
    <property type="evidence" value="ECO:0007669"/>
    <property type="project" value="TreeGrafter"/>
</dbReference>
<keyword evidence="1" id="KW-0489">Methyltransferase</keyword>
<dbReference type="InterPro" id="IPR011990">
    <property type="entry name" value="TPR-like_helical_dom_sf"/>
</dbReference>